<evidence type="ECO:0000313" key="3">
    <source>
        <dbReference type="Proteomes" id="UP001224775"/>
    </source>
</evidence>
<dbReference type="Gene3D" id="3.20.70.20">
    <property type="match status" value="1"/>
</dbReference>
<keyword evidence="1" id="KW-0732">Signal</keyword>
<evidence type="ECO:0000313" key="2">
    <source>
        <dbReference type="EMBL" id="KAK1738663.1"/>
    </source>
</evidence>
<sequence length="434" mass="46451">MHLSFFFISAVGSCLITALLVPCSHAFSATNNNIMTSARPFRIRTITSFITIDPSDFDNEASSLKEKIHACSRLLRDGESQMTTAGFEVQTIRIATNPFGEWLVTNNEDVNERLQRFNKLLSDCDINFCSLGPSYDPEHTTTICPEIVSIAPGRFSCSANINAGDITAALAAAKCIKTISLKDEGEHLQGGLGNFRFAAASCIDTVPFFPGARAPKGLGKDTIAFAVGLENGGFARELLQEAGSIENVQKVFHDKMRKELLPIQQICVGLESDNGMQYLGIDTSLNPSLDDGGSVAEAIECLDEVGVFGNPGTMAAAAAVTTSLQSIPDVKTTGYSGLMLPVLEDRRLAELDTLSIQKLLCISSVCGVGIDTVPIPGDVSEKSLASLILDVAALACRWNKPLSCRVFPVPSRLAGMATSFDSPYMCNSSIFPVE</sequence>
<comment type="caution">
    <text evidence="2">The sequence shown here is derived from an EMBL/GenBank/DDBJ whole genome shotgun (WGS) entry which is preliminary data.</text>
</comment>
<keyword evidence="3" id="KW-1185">Reference proteome</keyword>
<name>A0AAD8Y3R6_9STRA</name>
<evidence type="ECO:0000256" key="1">
    <source>
        <dbReference type="SAM" id="SignalP"/>
    </source>
</evidence>
<feature type="signal peptide" evidence="1">
    <location>
        <begin position="1"/>
        <end position="26"/>
    </location>
</feature>
<accession>A0AAD8Y3R6</accession>
<protein>
    <submittedName>
        <fullName evidence="2">DUF711 domain-containing protein</fullName>
    </submittedName>
</protein>
<proteinExistence type="predicted"/>
<dbReference type="PANTHER" id="PTHR37560:SF2">
    <property type="entry name" value="DUF711 DOMAIN-CONTAINING PROTEIN"/>
    <property type="match status" value="1"/>
</dbReference>
<dbReference type="Pfam" id="PF05167">
    <property type="entry name" value="DUF711"/>
    <property type="match status" value="1"/>
</dbReference>
<feature type="chain" id="PRO_5042045547" evidence="1">
    <location>
        <begin position="27"/>
        <end position="434"/>
    </location>
</feature>
<dbReference type="SUPFAM" id="SSF51998">
    <property type="entry name" value="PFL-like glycyl radical enzymes"/>
    <property type="match status" value="1"/>
</dbReference>
<reference evidence="2" key="1">
    <citation type="submission" date="2023-06" db="EMBL/GenBank/DDBJ databases">
        <title>Survivors Of The Sea: Transcriptome response of Skeletonema marinoi to long-term dormancy.</title>
        <authorList>
            <person name="Pinder M.I.M."/>
            <person name="Kourtchenko O."/>
            <person name="Robertson E.K."/>
            <person name="Larsson T."/>
            <person name="Maumus F."/>
            <person name="Osuna-Cruz C.M."/>
            <person name="Vancaester E."/>
            <person name="Stenow R."/>
            <person name="Vandepoele K."/>
            <person name="Ploug H."/>
            <person name="Bruchert V."/>
            <person name="Godhe A."/>
            <person name="Topel M."/>
        </authorList>
    </citation>
    <scope>NUCLEOTIDE SEQUENCE</scope>
    <source>
        <strain evidence="2">R05AC</strain>
    </source>
</reference>
<organism evidence="2 3">
    <name type="scientific">Skeletonema marinoi</name>
    <dbReference type="NCBI Taxonomy" id="267567"/>
    <lineage>
        <taxon>Eukaryota</taxon>
        <taxon>Sar</taxon>
        <taxon>Stramenopiles</taxon>
        <taxon>Ochrophyta</taxon>
        <taxon>Bacillariophyta</taxon>
        <taxon>Coscinodiscophyceae</taxon>
        <taxon>Thalassiosirophycidae</taxon>
        <taxon>Thalassiosirales</taxon>
        <taxon>Skeletonemataceae</taxon>
        <taxon>Skeletonema</taxon>
        <taxon>Skeletonema marinoi-dohrnii complex</taxon>
    </lineage>
</organism>
<dbReference type="InterPro" id="IPR007841">
    <property type="entry name" value="UPF0210"/>
</dbReference>
<dbReference type="EMBL" id="JATAAI010000020">
    <property type="protein sequence ID" value="KAK1738663.1"/>
    <property type="molecule type" value="Genomic_DNA"/>
</dbReference>
<gene>
    <name evidence="2" type="ORF">QTG54_010693</name>
</gene>
<dbReference type="AlphaFoldDB" id="A0AAD8Y3R6"/>
<dbReference type="PANTHER" id="PTHR37560">
    <property type="entry name" value="UPF0210 PROTEIN SPR0218"/>
    <property type="match status" value="1"/>
</dbReference>
<dbReference type="Proteomes" id="UP001224775">
    <property type="component" value="Unassembled WGS sequence"/>
</dbReference>